<accession>A0A3B0W991</accession>
<dbReference type="Pfam" id="PF20148">
    <property type="entry name" value="DUF6531"/>
    <property type="match status" value="1"/>
</dbReference>
<feature type="domain" description="DUF6531" evidence="1">
    <location>
        <begin position="71"/>
        <end position="143"/>
    </location>
</feature>
<dbReference type="InterPro" id="IPR006530">
    <property type="entry name" value="YD"/>
</dbReference>
<dbReference type="InterPro" id="IPR031325">
    <property type="entry name" value="RHS_repeat"/>
</dbReference>
<proteinExistence type="predicted"/>
<dbReference type="AlphaFoldDB" id="A0A3B0W991"/>
<feature type="non-terminal residue" evidence="2">
    <location>
        <position position="573"/>
    </location>
</feature>
<dbReference type="PANTHER" id="PTHR32305:SF15">
    <property type="entry name" value="PROTEIN RHSA-RELATED"/>
    <property type="match status" value="1"/>
</dbReference>
<dbReference type="PANTHER" id="PTHR32305">
    <property type="match status" value="1"/>
</dbReference>
<dbReference type="EMBL" id="UOFC01000165">
    <property type="protein sequence ID" value="VAW47772.1"/>
    <property type="molecule type" value="Genomic_DNA"/>
</dbReference>
<organism evidence="2">
    <name type="scientific">hydrothermal vent metagenome</name>
    <dbReference type="NCBI Taxonomy" id="652676"/>
    <lineage>
        <taxon>unclassified sequences</taxon>
        <taxon>metagenomes</taxon>
        <taxon>ecological metagenomes</taxon>
    </lineage>
</organism>
<dbReference type="Pfam" id="PF05593">
    <property type="entry name" value="RHS_repeat"/>
    <property type="match status" value="1"/>
</dbReference>
<gene>
    <name evidence="2" type="ORF">MNBD_GAMMA03-1554</name>
</gene>
<dbReference type="InterPro" id="IPR045351">
    <property type="entry name" value="DUF6531"/>
</dbReference>
<protein>
    <recommendedName>
        <fullName evidence="1">DUF6531 domain-containing protein</fullName>
    </recommendedName>
</protein>
<sequence length="573" mass="64079">MSILKKHKYILWLALVSFVATTLVSPDAMAGHGLGWANDMQKVGDGINVASAPKDTELKQNPNSNSISCADPVYLHSGEFYYECVDLVIPGRGMDVQIKHHYRSGKNYNKMFGYGWTLNYHQRLLTLANGNVVIVGETGRSDEYEYDSAIDSYTPPPGFFEELVQNGDGSWTLTKAKGNKVHFNVDGTLAALEDRNGNMISFAYDPAGLLPFYGKSSFGLDPDQSLVLGYDYRLTRITDTVGREIDLNYNANGQLENIIDYAGRMLEFAYDPDTNDLLTIKKPTSAQYPGGLSKTFTYEEHNLTSITDAKGQTFVTNVYNTNGEVFNQILGGGNFYFNYSGITTVTDRKGFITRYSFNEQGNPLTKATQTKATWPNTPIIYLTSYTYNTDMLKTSVTNPKGNGVVYVYDESNANARARGNLLEIRRKSDMSQADDDTQDLVTRIIYESAYNLPIEIEDAKGNVYSNIYDAKGNVIEIKQPMVDGQVPTTYLSYNPYGQVTQVTDPNGNITTYDYFPSTGYVKTITQDPAGINAAREFTWDEFGYLDTVKDANGDVNDYDFNEYQWLIQETNPL</sequence>
<dbReference type="InterPro" id="IPR050708">
    <property type="entry name" value="T6SS_VgrG/RHS"/>
</dbReference>
<dbReference type="NCBIfam" id="TIGR01643">
    <property type="entry name" value="YD_repeat_2x"/>
    <property type="match status" value="1"/>
</dbReference>
<dbReference type="Gene3D" id="2.180.10.10">
    <property type="entry name" value="RHS repeat-associated core"/>
    <property type="match status" value="2"/>
</dbReference>
<name>A0A3B0W991_9ZZZZ</name>
<evidence type="ECO:0000259" key="1">
    <source>
        <dbReference type="Pfam" id="PF20148"/>
    </source>
</evidence>
<reference evidence="2" key="1">
    <citation type="submission" date="2018-06" db="EMBL/GenBank/DDBJ databases">
        <authorList>
            <person name="Zhirakovskaya E."/>
        </authorList>
    </citation>
    <scope>NUCLEOTIDE SEQUENCE</scope>
</reference>
<evidence type="ECO:0000313" key="2">
    <source>
        <dbReference type="EMBL" id="VAW47772.1"/>
    </source>
</evidence>